<evidence type="ECO:0000313" key="6">
    <source>
        <dbReference type="EMBL" id="MEQ3553776.1"/>
    </source>
</evidence>
<dbReference type="Pfam" id="PF09084">
    <property type="entry name" value="NMT1"/>
    <property type="match status" value="1"/>
</dbReference>
<comment type="subcellular location">
    <subcellularLocation>
        <location evidence="1">Periplasm</location>
    </subcellularLocation>
</comment>
<sequence>MTHAVRTRSRPRLLLTATLSVLAVLLAGCGGSPGPDTGNSPVSIGTLPFAGVAGWQVASDEGYFAEAGIEVEYVELRTPADVVPNLLNGTVNLGALNIGNLSQALAQGLDLSIIGVTYYADNDMSILTMKGSGISAPADLEGRTVGLFQLENANHAALLETLEGQGVDTAAIEFVLIPATEMPAALRSGQVDAGHVLYPLATTMADETDIVIENMMEPYGEQPVQAYNIVNTAWAEQNPDVVAGLQQALARGNERAGTDQDALIAAVAELTGAPTELLAASKLPAFGSDLKLDSSRRQLEIMTKYGFLDAPVDLAAHVYRNQETG</sequence>
<dbReference type="Proteomes" id="UP001494902">
    <property type="component" value="Unassembled WGS sequence"/>
</dbReference>
<proteinExistence type="inferred from homology"/>
<gene>
    <name evidence="6" type="ORF">WIS52_25155</name>
</gene>
<evidence type="ECO:0000313" key="7">
    <source>
        <dbReference type="Proteomes" id="UP001494902"/>
    </source>
</evidence>
<feature type="domain" description="SsuA/THI5-like" evidence="5">
    <location>
        <begin position="53"/>
        <end position="257"/>
    </location>
</feature>
<evidence type="ECO:0000256" key="4">
    <source>
        <dbReference type="SAM" id="SignalP"/>
    </source>
</evidence>
<dbReference type="EMBL" id="JBEDNQ010000011">
    <property type="protein sequence ID" value="MEQ3553776.1"/>
    <property type="molecule type" value="Genomic_DNA"/>
</dbReference>
<dbReference type="PROSITE" id="PS51257">
    <property type="entry name" value="PROKAR_LIPOPROTEIN"/>
    <property type="match status" value="1"/>
</dbReference>
<keyword evidence="7" id="KW-1185">Reference proteome</keyword>
<evidence type="ECO:0000259" key="5">
    <source>
        <dbReference type="Pfam" id="PF09084"/>
    </source>
</evidence>
<protein>
    <submittedName>
        <fullName evidence="6">ABC transporter substrate-binding protein</fullName>
    </submittedName>
</protein>
<evidence type="ECO:0000256" key="2">
    <source>
        <dbReference type="ARBA" id="ARBA00010742"/>
    </source>
</evidence>
<feature type="signal peptide" evidence="4">
    <location>
        <begin position="1"/>
        <end position="23"/>
    </location>
</feature>
<feature type="chain" id="PRO_5047222185" evidence="4">
    <location>
        <begin position="24"/>
        <end position="325"/>
    </location>
</feature>
<dbReference type="InterPro" id="IPR015168">
    <property type="entry name" value="SsuA/THI5"/>
</dbReference>
<dbReference type="SUPFAM" id="SSF53850">
    <property type="entry name" value="Periplasmic binding protein-like II"/>
    <property type="match status" value="1"/>
</dbReference>
<dbReference type="PANTHER" id="PTHR30024:SF47">
    <property type="entry name" value="TAURINE-BINDING PERIPLASMIC PROTEIN"/>
    <property type="match status" value="1"/>
</dbReference>
<evidence type="ECO:0000256" key="3">
    <source>
        <dbReference type="ARBA" id="ARBA00022729"/>
    </source>
</evidence>
<evidence type="ECO:0000256" key="1">
    <source>
        <dbReference type="ARBA" id="ARBA00004418"/>
    </source>
</evidence>
<name>A0ABV1KHY8_9PSEU</name>
<dbReference type="RefSeq" id="WP_349300834.1">
    <property type="nucleotide sequence ID" value="NZ_JBEDNQ010000011.1"/>
</dbReference>
<comment type="similarity">
    <text evidence="2">Belongs to the bacterial solute-binding protein SsuA/TauA family.</text>
</comment>
<reference evidence="6 7" key="1">
    <citation type="submission" date="2024-03" db="EMBL/GenBank/DDBJ databases">
        <title>Draft genome sequence of Pseudonocardia nematodicida JCM 31783.</title>
        <authorList>
            <person name="Butdee W."/>
            <person name="Duangmal K."/>
        </authorList>
    </citation>
    <scope>NUCLEOTIDE SEQUENCE [LARGE SCALE GENOMIC DNA]</scope>
    <source>
        <strain evidence="6 7">JCM 31783</strain>
    </source>
</reference>
<dbReference type="PANTHER" id="PTHR30024">
    <property type="entry name" value="ALIPHATIC SULFONATES-BINDING PROTEIN-RELATED"/>
    <property type="match status" value="1"/>
</dbReference>
<keyword evidence="3 4" id="KW-0732">Signal</keyword>
<organism evidence="6 7">
    <name type="scientific">Pseudonocardia nematodicida</name>
    <dbReference type="NCBI Taxonomy" id="1206997"/>
    <lineage>
        <taxon>Bacteria</taxon>
        <taxon>Bacillati</taxon>
        <taxon>Actinomycetota</taxon>
        <taxon>Actinomycetes</taxon>
        <taxon>Pseudonocardiales</taxon>
        <taxon>Pseudonocardiaceae</taxon>
        <taxon>Pseudonocardia</taxon>
    </lineage>
</organism>
<accession>A0ABV1KHY8</accession>
<comment type="caution">
    <text evidence="6">The sequence shown here is derived from an EMBL/GenBank/DDBJ whole genome shotgun (WGS) entry which is preliminary data.</text>
</comment>
<dbReference type="Gene3D" id="3.40.190.10">
    <property type="entry name" value="Periplasmic binding protein-like II"/>
    <property type="match status" value="2"/>
</dbReference>